<proteinExistence type="predicted"/>
<dbReference type="AlphaFoldDB" id="A0A6J4IGX4"/>
<evidence type="ECO:0000313" key="1">
    <source>
        <dbReference type="EMBL" id="CAA9250070.1"/>
    </source>
</evidence>
<reference evidence="1" key="1">
    <citation type="submission" date="2020-02" db="EMBL/GenBank/DDBJ databases">
        <authorList>
            <person name="Meier V. D."/>
        </authorList>
    </citation>
    <scope>NUCLEOTIDE SEQUENCE</scope>
    <source>
        <strain evidence="1">AVDCRST_MAG63</strain>
    </source>
</reference>
<gene>
    <name evidence="1" type="ORF">AVDCRST_MAG63-1868</name>
</gene>
<protein>
    <submittedName>
        <fullName evidence="1">Uncharacterized protein</fullName>
    </submittedName>
</protein>
<organism evidence="1">
    <name type="scientific">uncultured Armatimonadetes bacterium</name>
    <dbReference type="NCBI Taxonomy" id="157466"/>
    <lineage>
        <taxon>Bacteria</taxon>
        <taxon>Bacillati</taxon>
        <taxon>Armatimonadota</taxon>
        <taxon>environmental samples</taxon>
    </lineage>
</organism>
<accession>A0A6J4IGX4</accession>
<dbReference type="EMBL" id="CADCTO010000240">
    <property type="protein sequence ID" value="CAA9250070.1"/>
    <property type="molecule type" value="Genomic_DNA"/>
</dbReference>
<sequence length="97" mass="10905">MRAEPCENEMEAHVRGEDRARVLLEAGDPAGGLDAMPAPVQTNFYARVRRLLVLAEAHQRLGHLAEGHDWLLEAHDVIATHGHVRLRPDAERLARKF</sequence>
<name>A0A6J4IGX4_9BACT</name>